<accession>A0ACB9EL13</accession>
<comment type="caution">
    <text evidence="1">The sequence shown here is derived from an EMBL/GenBank/DDBJ whole genome shotgun (WGS) entry which is preliminary data.</text>
</comment>
<reference evidence="1 2" key="2">
    <citation type="journal article" date="2022" name="Mol. Ecol. Resour.">
        <title>The genomes of chicory, endive, great burdock and yacon provide insights into Asteraceae paleo-polyploidization history and plant inulin production.</title>
        <authorList>
            <person name="Fan W."/>
            <person name="Wang S."/>
            <person name="Wang H."/>
            <person name="Wang A."/>
            <person name="Jiang F."/>
            <person name="Liu H."/>
            <person name="Zhao H."/>
            <person name="Xu D."/>
            <person name="Zhang Y."/>
        </authorList>
    </citation>
    <scope>NUCLEOTIDE SEQUENCE [LARGE SCALE GENOMIC DNA]</scope>
    <source>
        <strain evidence="2">cv. Niubang</strain>
    </source>
</reference>
<sequence length="330" mass="37823">MISHLESQRLKIPLQTPSIELNFLTEAEIEESVRAEKLIAECQKDAYLALKFQSSQVKDKKLKKNPVEVQAALLKEIEEERSKEKEVSDKALELCKQKIDYRSDPMKIIVVVISGRKKKDRTSVTMEITREDGSSKAMFVSRLESFGYMEWLQFNVALKKSKSTYRGYVEGINYALINRVDVVLKVPYALPSKPRQFKRKSTSSSESVAAIRNNTSIKFSKEALFGPPLDLSILDLSLPPGGPYLPGQVLKYPFGIFFRDDEEQLRFQRVSEIPICPLRHLKDLLCLWYDFSPLAESIKTIISQESSDRRQRGEEIPDYMINPPKSSLYS</sequence>
<reference evidence="2" key="1">
    <citation type="journal article" date="2022" name="Mol. Ecol. Resour.">
        <title>The genomes of chicory, endive, great burdock and yacon provide insights into Asteraceae palaeo-polyploidization history and plant inulin production.</title>
        <authorList>
            <person name="Fan W."/>
            <person name="Wang S."/>
            <person name="Wang H."/>
            <person name="Wang A."/>
            <person name="Jiang F."/>
            <person name="Liu H."/>
            <person name="Zhao H."/>
            <person name="Xu D."/>
            <person name="Zhang Y."/>
        </authorList>
    </citation>
    <scope>NUCLEOTIDE SEQUENCE [LARGE SCALE GENOMIC DNA]</scope>
    <source>
        <strain evidence="2">cv. Niubang</strain>
    </source>
</reference>
<evidence type="ECO:0000313" key="1">
    <source>
        <dbReference type="EMBL" id="KAI3759258.1"/>
    </source>
</evidence>
<protein>
    <submittedName>
        <fullName evidence="1">Uncharacterized protein</fullName>
    </submittedName>
</protein>
<dbReference type="EMBL" id="CM042048">
    <property type="protein sequence ID" value="KAI3759258.1"/>
    <property type="molecule type" value="Genomic_DNA"/>
</dbReference>
<gene>
    <name evidence="1" type="ORF">L6452_06940</name>
</gene>
<name>A0ACB9EL13_ARCLA</name>
<keyword evidence="2" id="KW-1185">Reference proteome</keyword>
<proteinExistence type="predicted"/>
<evidence type="ECO:0000313" key="2">
    <source>
        <dbReference type="Proteomes" id="UP001055879"/>
    </source>
</evidence>
<dbReference type="Proteomes" id="UP001055879">
    <property type="component" value="Linkage Group LG02"/>
</dbReference>
<organism evidence="1 2">
    <name type="scientific">Arctium lappa</name>
    <name type="common">Greater burdock</name>
    <name type="synonym">Lappa major</name>
    <dbReference type="NCBI Taxonomy" id="4217"/>
    <lineage>
        <taxon>Eukaryota</taxon>
        <taxon>Viridiplantae</taxon>
        <taxon>Streptophyta</taxon>
        <taxon>Embryophyta</taxon>
        <taxon>Tracheophyta</taxon>
        <taxon>Spermatophyta</taxon>
        <taxon>Magnoliopsida</taxon>
        <taxon>eudicotyledons</taxon>
        <taxon>Gunneridae</taxon>
        <taxon>Pentapetalae</taxon>
        <taxon>asterids</taxon>
        <taxon>campanulids</taxon>
        <taxon>Asterales</taxon>
        <taxon>Asteraceae</taxon>
        <taxon>Carduoideae</taxon>
        <taxon>Cardueae</taxon>
        <taxon>Arctiinae</taxon>
        <taxon>Arctium</taxon>
    </lineage>
</organism>